<dbReference type="AlphaFoldDB" id="A0A2R8AY26"/>
<dbReference type="Proteomes" id="UP000244904">
    <property type="component" value="Unassembled WGS sequence"/>
</dbReference>
<proteinExistence type="predicted"/>
<gene>
    <name evidence="1" type="ORF">PRI8871_02739</name>
</gene>
<sequence length="135" mass="14819">MHWDDVSELFAADGSLRDILVSGTTSADWDRMIHLASQLGTLSYQCDGQNAARPAMGDLLRDTDHAHCLKIDLGGPVAITHFLSADDIDLDIDPREIQTQDALDKVLTFCAQLGRALGRDVVITEENDTKAELLR</sequence>
<accession>A0A2R8AY26</accession>
<dbReference type="RefSeq" id="WP_108886770.1">
    <property type="nucleotide sequence ID" value="NZ_OMOJ01000005.1"/>
</dbReference>
<reference evidence="2" key="1">
    <citation type="submission" date="2018-03" db="EMBL/GenBank/DDBJ databases">
        <authorList>
            <person name="Rodrigo-Torres L."/>
            <person name="Arahal R. D."/>
            <person name="Lucena T."/>
        </authorList>
    </citation>
    <scope>NUCLEOTIDE SEQUENCE [LARGE SCALE GENOMIC DNA]</scope>
    <source>
        <strain evidence="2">CECT 8871</strain>
    </source>
</reference>
<keyword evidence="2" id="KW-1185">Reference proteome</keyword>
<dbReference type="OrthoDB" id="7875217at2"/>
<evidence type="ECO:0000313" key="2">
    <source>
        <dbReference type="Proteomes" id="UP000244904"/>
    </source>
</evidence>
<evidence type="ECO:0000313" key="1">
    <source>
        <dbReference type="EMBL" id="SPF80926.1"/>
    </source>
</evidence>
<protein>
    <submittedName>
        <fullName evidence="1">Uncharacterized protein</fullName>
    </submittedName>
</protein>
<organism evidence="1 2">
    <name type="scientific">Pseudoprimorskyibacter insulae</name>
    <dbReference type="NCBI Taxonomy" id="1695997"/>
    <lineage>
        <taxon>Bacteria</taxon>
        <taxon>Pseudomonadati</taxon>
        <taxon>Pseudomonadota</taxon>
        <taxon>Alphaproteobacteria</taxon>
        <taxon>Rhodobacterales</taxon>
        <taxon>Paracoccaceae</taxon>
        <taxon>Pseudoprimorskyibacter</taxon>
    </lineage>
</organism>
<name>A0A2R8AY26_9RHOB</name>
<dbReference type="EMBL" id="OMOJ01000005">
    <property type="protein sequence ID" value="SPF80926.1"/>
    <property type="molecule type" value="Genomic_DNA"/>
</dbReference>